<evidence type="ECO:0000313" key="1">
    <source>
        <dbReference type="EMBL" id="RMB64082.1"/>
    </source>
</evidence>
<proteinExistence type="predicted"/>
<reference evidence="1 2" key="1">
    <citation type="submission" date="2018-10" db="EMBL/GenBank/DDBJ databases">
        <title>Dokdonia luteus sp. nov., isolated from sea water.</title>
        <authorList>
            <person name="Zhou L.Y."/>
            <person name="Du Z.J."/>
        </authorList>
    </citation>
    <scope>NUCLEOTIDE SEQUENCE [LARGE SCALE GENOMIC DNA]</scope>
    <source>
        <strain evidence="1 2">SH27</strain>
    </source>
</reference>
<sequence length="76" mass="8366">MTIVSFGDKVTLNSKVRIGIDNYPEAEFGLLTGEIKEMSEIPNHQGNYIAVAYLKNGLETTTNSFLPFSEGMVGYC</sequence>
<name>A0A3M0GMX5_9FLAO</name>
<dbReference type="RefSeq" id="WP_121915877.1">
    <property type="nucleotide sequence ID" value="NZ_REFV01000001.1"/>
</dbReference>
<dbReference type="AlphaFoldDB" id="A0A3M0GMX5"/>
<dbReference type="OrthoDB" id="7057889at2"/>
<protein>
    <submittedName>
        <fullName evidence="1">Uncharacterized protein</fullName>
    </submittedName>
</protein>
<keyword evidence="2" id="KW-1185">Reference proteome</keyword>
<organism evidence="1 2">
    <name type="scientific">Dokdonia sinensis</name>
    <dbReference type="NCBI Taxonomy" id="2479847"/>
    <lineage>
        <taxon>Bacteria</taxon>
        <taxon>Pseudomonadati</taxon>
        <taxon>Bacteroidota</taxon>
        <taxon>Flavobacteriia</taxon>
        <taxon>Flavobacteriales</taxon>
        <taxon>Flavobacteriaceae</taxon>
        <taxon>Dokdonia</taxon>
    </lineage>
</organism>
<comment type="caution">
    <text evidence="1">The sequence shown here is derived from an EMBL/GenBank/DDBJ whole genome shotgun (WGS) entry which is preliminary data.</text>
</comment>
<dbReference type="Proteomes" id="UP000281985">
    <property type="component" value="Unassembled WGS sequence"/>
</dbReference>
<dbReference type="EMBL" id="REFV01000001">
    <property type="protein sequence ID" value="RMB64082.1"/>
    <property type="molecule type" value="Genomic_DNA"/>
</dbReference>
<accession>A0A3M0GMX5</accession>
<evidence type="ECO:0000313" key="2">
    <source>
        <dbReference type="Proteomes" id="UP000281985"/>
    </source>
</evidence>
<gene>
    <name evidence="1" type="ORF">EAX61_01515</name>
</gene>